<dbReference type="GeneID" id="104736549"/>
<dbReference type="PANTHER" id="PTHR44259:SF31">
    <property type="entry name" value="F-BOX FAMILY PROTEIN"/>
    <property type="match status" value="1"/>
</dbReference>
<reference evidence="3" key="2">
    <citation type="submission" date="2025-08" db="UniProtKB">
        <authorList>
            <consortium name="RefSeq"/>
        </authorList>
    </citation>
    <scope>IDENTIFICATION</scope>
    <source>
        <tissue evidence="3">Leaf</tissue>
    </source>
</reference>
<sequence>MATPTSTSSRWSELPDDILKSVFERLRFVDFHRAKIVCPNWYLCSKQTLPRKKTSPLLITFPKGGECALYNPEEAQVYKTKRDLSKTRFLANSGNWFLILDSKSNLYIIDLFSENTINLPPIESIKGDQYNLERVGDKVFKEVGIRNTPSVIHKAKNLRGLLWVDEKKEEYVVVWYFHMSQKHMIEYIAVCKNGEDHYREILTRLGLPVIYDMVLLPFGDSLYVSTTNGYVYKLDLSGKEGLEETISFLRPPYPSSDDKTVLSNNIAVTISGEVLLVQRIFYQSKGQNIFRLYKKDPYHKRMPLVKVDSLGDEAMLLDLGITVRADRTFGIEPNSIYFTRHDRACNRGWGTLHLDICVFNLATKKIKCFPWPSLSKLKLKDARWFLPS</sequence>
<dbReference type="InterPro" id="IPR036047">
    <property type="entry name" value="F-box-like_dom_sf"/>
</dbReference>
<gene>
    <name evidence="3" type="primary">LOC104736549</name>
</gene>
<protein>
    <submittedName>
        <fullName evidence="3">F-box protein At5g25290-like</fullName>
    </submittedName>
</protein>
<evidence type="ECO:0000313" key="3">
    <source>
        <dbReference type="RefSeq" id="XP_010454852.1"/>
    </source>
</evidence>
<dbReference type="SMART" id="SM00256">
    <property type="entry name" value="FBOX"/>
    <property type="match status" value="1"/>
</dbReference>
<keyword evidence="2" id="KW-1185">Reference proteome</keyword>
<dbReference type="InterPro" id="IPR050942">
    <property type="entry name" value="F-box_BR-signaling"/>
</dbReference>
<dbReference type="Gene3D" id="1.20.1280.50">
    <property type="match status" value="1"/>
</dbReference>
<proteinExistence type="predicted"/>
<dbReference type="SUPFAM" id="SSF81383">
    <property type="entry name" value="F-box domain"/>
    <property type="match status" value="1"/>
</dbReference>
<accession>A0ABM0VE98</accession>
<dbReference type="PANTHER" id="PTHR44259">
    <property type="entry name" value="OS07G0183000 PROTEIN-RELATED"/>
    <property type="match status" value="1"/>
</dbReference>
<dbReference type="Pfam" id="PF03478">
    <property type="entry name" value="Beta-prop_KIB1-4"/>
    <property type="match status" value="1"/>
</dbReference>
<evidence type="ECO:0000313" key="2">
    <source>
        <dbReference type="Proteomes" id="UP000694864"/>
    </source>
</evidence>
<organism evidence="2 3">
    <name type="scientific">Camelina sativa</name>
    <name type="common">False flax</name>
    <name type="synonym">Myagrum sativum</name>
    <dbReference type="NCBI Taxonomy" id="90675"/>
    <lineage>
        <taxon>Eukaryota</taxon>
        <taxon>Viridiplantae</taxon>
        <taxon>Streptophyta</taxon>
        <taxon>Embryophyta</taxon>
        <taxon>Tracheophyta</taxon>
        <taxon>Spermatophyta</taxon>
        <taxon>Magnoliopsida</taxon>
        <taxon>eudicotyledons</taxon>
        <taxon>Gunneridae</taxon>
        <taxon>Pentapetalae</taxon>
        <taxon>rosids</taxon>
        <taxon>malvids</taxon>
        <taxon>Brassicales</taxon>
        <taxon>Brassicaceae</taxon>
        <taxon>Camelineae</taxon>
        <taxon>Camelina</taxon>
    </lineage>
</organism>
<dbReference type="Proteomes" id="UP000694864">
    <property type="component" value="Chromosome 13"/>
</dbReference>
<dbReference type="RefSeq" id="XP_010454852.1">
    <property type="nucleotide sequence ID" value="XM_010456550.2"/>
</dbReference>
<name>A0ABM0VE98_CAMSA</name>
<dbReference type="InterPro" id="IPR001810">
    <property type="entry name" value="F-box_dom"/>
</dbReference>
<reference evidence="2" key="1">
    <citation type="journal article" date="2014" name="Nat. Commun.">
        <title>The emerging biofuel crop Camelina sativa retains a highly undifferentiated hexaploid genome structure.</title>
        <authorList>
            <person name="Kagale S."/>
            <person name="Koh C."/>
            <person name="Nixon J."/>
            <person name="Bollina V."/>
            <person name="Clarke W.E."/>
            <person name="Tuteja R."/>
            <person name="Spillane C."/>
            <person name="Robinson S.J."/>
            <person name="Links M.G."/>
            <person name="Clarke C."/>
            <person name="Higgins E.E."/>
            <person name="Huebert T."/>
            <person name="Sharpe A.G."/>
            <person name="Parkin I.A."/>
        </authorList>
    </citation>
    <scope>NUCLEOTIDE SEQUENCE [LARGE SCALE GENOMIC DNA]</scope>
    <source>
        <strain evidence="2">cv. DH55</strain>
    </source>
</reference>
<dbReference type="Pfam" id="PF00646">
    <property type="entry name" value="F-box"/>
    <property type="match status" value="1"/>
</dbReference>
<dbReference type="InterPro" id="IPR005174">
    <property type="entry name" value="KIB1-4_b-propeller"/>
</dbReference>
<feature type="domain" description="F-box" evidence="1">
    <location>
        <begin position="14"/>
        <end position="54"/>
    </location>
</feature>
<evidence type="ECO:0000259" key="1">
    <source>
        <dbReference type="SMART" id="SM00256"/>
    </source>
</evidence>
<dbReference type="SUPFAM" id="SSF75011">
    <property type="entry name" value="3-carboxy-cis,cis-mucoante lactonizing enzyme"/>
    <property type="match status" value="1"/>
</dbReference>